<dbReference type="InterPro" id="IPR036165">
    <property type="entry name" value="YefM-like_sf"/>
</dbReference>
<comment type="caution">
    <text evidence="4">The sequence shown here is derived from an EMBL/GenBank/DDBJ whole genome shotgun (WGS) entry which is preliminary data.</text>
</comment>
<evidence type="ECO:0000313" key="5">
    <source>
        <dbReference type="Proteomes" id="UP001500957"/>
    </source>
</evidence>
<protein>
    <recommendedName>
        <fullName evidence="2">Antitoxin</fullName>
    </recommendedName>
</protein>
<dbReference type="Gene3D" id="3.40.1620.10">
    <property type="entry name" value="YefM-like domain"/>
    <property type="match status" value="1"/>
</dbReference>
<feature type="region of interest" description="Disordered" evidence="3">
    <location>
        <begin position="195"/>
        <end position="227"/>
    </location>
</feature>
<dbReference type="InterPro" id="IPR051416">
    <property type="entry name" value="phD-YefM_TA_antitoxins"/>
</dbReference>
<keyword evidence="5" id="KW-1185">Reference proteome</keyword>
<evidence type="ECO:0000256" key="2">
    <source>
        <dbReference type="RuleBase" id="RU362080"/>
    </source>
</evidence>
<organism evidence="4 5">
    <name type="scientific">Sporichthya brevicatena</name>
    <dbReference type="NCBI Taxonomy" id="171442"/>
    <lineage>
        <taxon>Bacteria</taxon>
        <taxon>Bacillati</taxon>
        <taxon>Actinomycetota</taxon>
        <taxon>Actinomycetes</taxon>
        <taxon>Sporichthyales</taxon>
        <taxon>Sporichthyaceae</taxon>
        <taxon>Sporichthya</taxon>
    </lineage>
</organism>
<dbReference type="SUPFAM" id="SSF143120">
    <property type="entry name" value="YefM-like"/>
    <property type="match status" value="1"/>
</dbReference>
<reference evidence="5" key="1">
    <citation type="journal article" date="2019" name="Int. J. Syst. Evol. Microbiol.">
        <title>The Global Catalogue of Microorganisms (GCM) 10K type strain sequencing project: providing services to taxonomists for standard genome sequencing and annotation.</title>
        <authorList>
            <consortium name="The Broad Institute Genomics Platform"/>
            <consortium name="The Broad Institute Genome Sequencing Center for Infectious Disease"/>
            <person name="Wu L."/>
            <person name="Ma J."/>
        </authorList>
    </citation>
    <scope>NUCLEOTIDE SEQUENCE [LARGE SCALE GENOMIC DNA]</scope>
    <source>
        <strain evidence="5">JCM 10671</strain>
    </source>
</reference>
<dbReference type="InterPro" id="IPR006442">
    <property type="entry name" value="Antitoxin_Phd/YefM"/>
</dbReference>
<dbReference type="Pfam" id="PF02604">
    <property type="entry name" value="PhdYeFM_antitox"/>
    <property type="match status" value="1"/>
</dbReference>
<dbReference type="PANTHER" id="PTHR35377">
    <property type="entry name" value="ANTITOXIN VAPB49-RELATED-RELATED"/>
    <property type="match status" value="1"/>
</dbReference>
<proteinExistence type="inferred from homology"/>
<comment type="function">
    <text evidence="2">Antitoxin component of a type II toxin-antitoxin (TA) system.</text>
</comment>
<dbReference type="EMBL" id="BAAAHE010000040">
    <property type="protein sequence ID" value="GAA0631242.1"/>
    <property type="molecule type" value="Genomic_DNA"/>
</dbReference>
<evidence type="ECO:0000313" key="4">
    <source>
        <dbReference type="EMBL" id="GAA0631242.1"/>
    </source>
</evidence>
<accession>A0ABP3SFT0</accession>
<gene>
    <name evidence="4" type="ORF">GCM10009547_38920</name>
</gene>
<evidence type="ECO:0000256" key="3">
    <source>
        <dbReference type="SAM" id="MobiDB-lite"/>
    </source>
</evidence>
<evidence type="ECO:0000256" key="1">
    <source>
        <dbReference type="ARBA" id="ARBA00009981"/>
    </source>
</evidence>
<dbReference type="NCBIfam" id="TIGR01552">
    <property type="entry name" value="phd_fam"/>
    <property type="match status" value="1"/>
</dbReference>
<dbReference type="PANTHER" id="PTHR35377:SF5">
    <property type="entry name" value="ANTITOXIN VAPB46"/>
    <property type="match status" value="1"/>
</dbReference>
<name>A0ABP3SFT0_9ACTN</name>
<sequence>MTRLRCARCGADLTTDLVEIPLPDWRAPERPEDVHPLMPPGTYAVDPRGVSTRPHGTVVVNPADAVGLREHDDAMRLSGCCRRDGLDGPNQLCASCGAEVATLQDDCWVDWSTLRFESTAVLHAEATPTTDIHQGEQHMVDVPIAELRADLASWIARAQAGDEVVITEQGTPVARLCPVESASLVERLVRDGVLTPAKNPRTPSKSIRRIQPTPGPPISGLVGEQRR</sequence>
<dbReference type="Proteomes" id="UP001500957">
    <property type="component" value="Unassembled WGS sequence"/>
</dbReference>
<comment type="similarity">
    <text evidence="1 2">Belongs to the phD/YefM antitoxin family.</text>
</comment>